<comment type="similarity">
    <text evidence="3">Belongs to the peptidase C56 family. HSP31-like subfamily.</text>
</comment>
<keyword evidence="5" id="KW-0808">Transferase</keyword>
<evidence type="ECO:0000256" key="1">
    <source>
        <dbReference type="ARBA" id="ARBA00023016"/>
    </source>
</evidence>
<evidence type="ECO:0000256" key="2">
    <source>
        <dbReference type="ARBA" id="ARBA00023239"/>
    </source>
</evidence>
<evidence type="ECO:0000313" key="6">
    <source>
        <dbReference type="Proteomes" id="UP000285750"/>
    </source>
</evidence>
<keyword evidence="1" id="KW-0346">Stress response</keyword>
<dbReference type="RefSeq" id="WP_118431179.1">
    <property type="nucleotide sequence ID" value="NZ_JAQCWP010000013.1"/>
</dbReference>
<organism evidence="5 6">
    <name type="scientific">Phocaeicola plebeius</name>
    <dbReference type="NCBI Taxonomy" id="310297"/>
    <lineage>
        <taxon>Bacteria</taxon>
        <taxon>Pseudomonadati</taxon>
        <taxon>Bacteroidota</taxon>
        <taxon>Bacteroidia</taxon>
        <taxon>Bacteroidales</taxon>
        <taxon>Bacteroidaceae</taxon>
        <taxon>Phocaeicola</taxon>
    </lineage>
</organism>
<keyword evidence="2" id="KW-0456">Lyase</keyword>
<comment type="caution">
    <text evidence="5">The sequence shown here is derived from an EMBL/GenBank/DDBJ whole genome shotgun (WGS) entry which is preliminary data.</text>
</comment>
<dbReference type="PANTHER" id="PTHR48094:SF11">
    <property type="entry name" value="GLUTATHIONE-INDEPENDENT GLYOXALASE HSP31-RELATED"/>
    <property type="match status" value="1"/>
</dbReference>
<dbReference type="InterPro" id="IPR029062">
    <property type="entry name" value="Class_I_gatase-like"/>
</dbReference>
<dbReference type="PANTHER" id="PTHR48094">
    <property type="entry name" value="PROTEIN/NUCLEIC ACID DEGLYCASE DJ-1-RELATED"/>
    <property type="match status" value="1"/>
</dbReference>
<dbReference type="SUPFAM" id="SSF52317">
    <property type="entry name" value="Class I glutamine amidotransferase-like"/>
    <property type="match status" value="1"/>
</dbReference>
<reference evidence="5 6" key="1">
    <citation type="submission" date="2018-08" db="EMBL/GenBank/DDBJ databases">
        <title>A genome reference for cultivated species of the human gut microbiota.</title>
        <authorList>
            <person name="Zou Y."/>
            <person name="Xue W."/>
            <person name="Luo G."/>
        </authorList>
    </citation>
    <scope>NUCLEOTIDE SEQUENCE [LARGE SCALE GENOMIC DNA]</scope>
    <source>
        <strain evidence="5 6">AF24-16AC</strain>
    </source>
</reference>
<evidence type="ECO:0000259" key="4">
    <source>
        <dbReference type="Pfam" id="PF01965"/>
    </source>
</evidence>
<dbReference type="GO" id="GO:0016740">
    <property type="term" value="F:transferase activity"/>
    <property type="evidence" value="ECO:0007669"/>
    <property type="project" value="UniProtKB-KW"/>
</dbReference>
<dbReference type="CDD" id="cd03141">
    <property type="entry name" value="GATase1_Hsp31_like"/>
    <property type="match status" value="1"/>
</dbReference>
<name>A0A412H632_9BACT</name>
<dbReference type="GO" id="GO:0005737">
    <property type="term" value="C:cytoplasm"/>
    <property type="evidence" value="ECO:0007669"/>
    <property type="project" value="TreeGrafter"/>
</dbReference>
<dbReference type="EMBL" id="QRUY01000014">
    <property type="protein sequence ID" value="RGS07631.1"/>
    <property type="molecule type" value="Genomic_DNA"/>
</dbReference>
<gene>
    <name evidence="5" type="ORF">DWY14_07760</name>
</gene>
<accession>A0A412H632</accession>
<dbReference type="GO" id="GO:0019172">
    <property type="term" value="F:glyoxalase III activity"/>
    <property type="evidence" value="ECO:0007669"/>
    <property type="project" value="TreeGrafter"/>
</dbReference>
<dbReference type="AlphaFoldDB" id="A0A412H632"/>
<proteinExistence type="inferred from homology"/>
<dbReference type="Gene3D" id="3.40.50.880">
    <property type="match status" value="1"/>
</dbReference>
<dbReference type="InterPro" id="IPR050325">
    <property type="entry name" value="Prot/Nucl_acid_deglycase"/>
</dbReference>
<sequence length="225" mass="25148">MKKKILFVVTSHDRLGNTNNPTGYYLSEVSHPWSVLISAGYEIDFVSPKGGKAPAEAVDLTDEINKAFWENSVYRFKIEHTLNPQEVNPVEYIAVFYAGGHGVMWDYPNNQDLGRIAQTIYENGGVVSAVCHAPAALLNVKLSNGELLIKGRKINSFTNEEEKFLNTDSIVPFMLETELKKRGCLFEKSGLWKSHVIVDHRIITGQDPQSALEVGKAILQELENL</sequence>
<dbReference type="Proteomes" id="UP000285750">
    <property type="component" value="Unassembled WGS sequence"/>
</dbReference>
<evidence type="ECO:0000256" key="3">
    <source>
        <dbReference type="ARBA" id="ARBA00038493"/>
    </source>
</evidence>
<dbReference type="Pfam" id="PF01965">
    <property type="entry name" value="DJ-1_PfpI"/>
    <property type="match status" value="1"/>
</dbReference>
<evidence type="ECO:0000313" key="5">
    <source>
        <dbReference type="EMBL" id="RGS07631.1"/>
    </source>
</evidence>
<dbReference type="GO" id="GO:0019243">
    <property type="term" value="P:methylglyoxal catabolic process to D-lactate via S-lactoyl-glutathione"/>
    <property type="evidence" value="ECO:0007669"/>
    <property type="project" value="TreeGrafter"/>
</dbReference>
<keyword evidence="5" id="KW-0315">Glutamine amidotransferase</keyword>
<feature type="domain" description="DJ-1/PfpI" evidence="4">
    <location>
        <begin position="27"/>
        <end position="220"/>
    </location>
</feature>
<dbReference type="InterPro" id="IPR002818">
    <property type="entry name" value="DJ-1/PfpI"/>
</dbReference>
<protein>
    <submittedName>
        <fullName evidence="5">Type 1 glutamine amidotransferase domain-containing protein</fullName>
    </submittedName>
</protein>